<keyword evidence="2" id="KW-0723">Serine/threonine-protein kinase</keyword>
<dbReference type="OrthoDB" id="334783at2"/>
<keyword evidence="2" id="KW-0808">Transferase</keyword>
<dbReference type="GO" id="GO:0004674">
    <property type="term" value="F:protein serine/threonine kinase activity"/>
    <property type="evidence" value="ECO:0007669"/>
    <property type="project" value="UniProtKB-KW"/>
</dbReference>
<dbReference type="EMBL" id="QJVJ01000005">
    <property type="protein sequence ID" value="PYI54366.1"/>
    <property type="molecule type" value="Genomic_DNA"/>
</dbReference>
<gene>
    <name evidence="2" type="ORF">DLM86_12900</name>
</gene>
<keyword evidence="3" id="KW-1185">Reference proteome</keyword>
<dbReference type="AlphaFoldDB" id="A0A2V5KX62"/>
<dbReference type="PROSITE" id="PS50011">
    <property type="entry name" value="PROTEIN_KINASE_DOM"/>
    <property type="match status" value="1"/>
</dbReference>
<dbReference type="GO" id="GO:0005524">
    <property type="term" value="F:ATP binding"/>
    <property type="evidence" value="ECO:0007669"/>
    <property type="project" value="InterPro"/>
</dbReference>
<evidence type="ECO:0000313" key="2">
    <source>
        <dbReference type="EMBL" id="PYI54366.1"/>
    </source>
</evidence>
<dbReference type="InterPro" id="IPR011009">
    <property type="entry name" value="Kinase-like_dom_sf"/>
</dbReference>
<protein>
    <submittedName>
        <fullName evidence="2">Serine/threonine protein kinase</fullName>
    </submittedName>
</protein>
<reference evidence="2 3" key="1">
    <citation type="submission" date="2018-05" db="EMBL/GenBank/DDBJ databases">
        <title>Paenibacillus flagellatus sp. nov., isolated from selenium mineral soil.</title>
        <authorList>
            <person name="Dai X."/>
        </authorList>
    </citation>
    <scope>NUCLEOTIDE SEQUENCE [LARGE SCALE GENOMIC DNA]</scope>
    <source>
        <strain evidence="2 3">DXL2</strain>
    </source>
</reference>
<dbReference type="Gene3D" id="1.10.510.10">
    <property type="entry name" value="Transferase(Phosphotransferase) domain 1"/>
    <property type="match status" value="1"/>
</dbReference>
<dbReference type="SUPFAM" id="SSF56112">
    <property type="entry name" value="Protein kinase-like (PK-like)"/>
    <property type="match status" value="1"/>
</dbReference>
<evidence type="ECO:0000259" key="1">
    <source>
        <dbReference type="PROSITE" id="PS50011"/>
    </source>
</evidence>
<dbReference type="RefSeq" id="WP_110840424.1">
    <property type="nucleotide sequence ID" value="NZ_QJVJ01000005.1"/>
</dbReference>
<comment type="caution">
    <text evidence="2">The sequence shown here is derived from an EMBL/GenBank/DDBJ whole genome shotgun (WGS) entry which is preliminary data.</text>
</comment>
<organism evidence="2 3">
    <name type="scientific">Paenibacillus flagellatus</name>
    <dbReference type="NCBI Taxonomy" id="2211139"/>
    <lineage>
        <taxon>Bacteria</taxon>
        <taxon>Bacillati</taxon>
        <taxon>Bacillota</taxon>
        <taxon>Bacilli</taxon>
        <taxon>Bacillales</taxon>
        <taxon>Paenibacillaceae</taxon>
        <taxon>Paenibacillus</taxon>
    </lineage>
</organism>
<sequence length="289" mass="32761">MDDRLHTVRLDDVVFGLREEHDFGWLRRLGRTFAVFDQQDSGNISFGVERGGSNYFVKYAGAKTAEFAGDPEDAVAALRQAVPVYEALRHPALIAPIDHFDTGAGFAVVFEWFGGECLHPHWAFAGPAKYGHPDSPFYRYRRLSVEKRLHSLDVLFDFHRHVEARGYVAVDFYDGSILYEFASDATRICDIDLYRKRPAVNDRGETFWGARRFKSPEEFELGAPIDERSNVFLMGAVAFGLLGGELDRSLSRWEAGPRLHEVALRAVSPDRALRYAHVAEFKAAWDSVR</sequence>
<name>A0A2V5KX62_9BACL</name>
<dbReference type="Proteomes" id="UP000247476">
    <property type="component" value="Unassembled WGS sequence"/>
</dbReference>
<accession>A0A2V5KX62</accession>
<dbReference type="InterPro" id="IPR000719">
    <property type="entry name" value="Prot_kinase_dom"/>
</dbReference>
<proteinExistence type="predicted"/>
<feature type="domain" description="Protein kinase" evidence="1">
    <location>
        <begin position="30"/>
        <end position="289"/>
    </location>
</feature>
<keyword evidence="2" id="KW-0418">Kinase</keyword>
<evidence type="ECO:0000313" key="3">
    <source>
        <dbReference type="Proteomes" id="UP000247476"/>
    </source>
</evidence>